<proteinExistence type="predicted"/>
<keyword evidence="3" id="KW-1185">Reference proteome</keyword>
<dbReference type="InterPro" id="IPR008011">
    <property type="entry name" value="Complex1_LYR_dom"/>
</dbReference>
<name>A0A0C2X8H7_AMAMK</name>
<dbReference type="InParanoid" id="A0A0C2X8H7"/>
<dbReference type="AlphaFoldDB" id="A0A0C2X8H7"/>
<reference evidence="2 3" key="1">
    <citation type="submission" date="2014-04" db="EMBL/GenBank/DDBJ databases">
        <title>Evolutionary Origins and Diversification of the Mycorrhizal Mutualists.</title>
        <authorList>
            <consortium name="DOE Joint Genome Institute"/>
            <consortium name="Mycorrhizal Genomics Consortium"/>
            <person name="Kohler A."/>
            <person name="Kuo A."/>
            <person name="Nagy L.G."/>
            <person name="Floudas D."/>
            <person name="Copeland A."/>
            <person name="Barry K.W."/>
            <person name="Cichocki N."/>
            <person name="Veneault-Fourrey C."/>
            <person name="LaButti K."/>
            <person name="Lindquist E.A."/>
            <person name="Lipzen A."/>
            <person name="Lundell T."/>
            <person name="Morin E."/>
            <person name="Murat C."/>
            <person name="Riley R."/>
            <person name="Ohm R."/>
            <person name="Sun H."/>
            <person name="Tunlid A."/>
            <person name="Henrissat B."/>
            <person name="Grigoriev I.V."/>
            <person name="Hibbett D.S."/>
            <person name="Martin F."/>
        </authorList>
    </citation>
    <scope>NUCLEOTIDE SEQUENCE [LARGE SCALE GENOMIC DNA]</scope>
    <source>
        <strain evidence="2 3">Koide BX008</strain>
    </source>
</reference>
<dbReference type="OrthoDB" id="74240at2759"/>
<sequence>MHLSLKYFILKQQTIDLYRQIIRASRAIPDPAARSETIAFFRADFNRNKYLSDLDAIENRIKAARREAKLILPIEK</sequence>
<gene>
    <name evidence="2" type="ORF">M378DRAFT_65994</name>
</gene>
<dbReference type="HOGENOM" id="CLU_151409_2_2_1"/>
<feature type="domain" description="Complex 1 LYR protein" evidence="1">
    <location>
        <begin position="12"/>
        <end position="69"/>
    </location>
</feature>
<dbReference type="Proteomes" id="UP000054549">
    <property type="component" value="Unassembled WGS sequence"/>
</dbReference>
<protein>
    <recommendedName>
        <fullName evidence="1">Complex 1 LYR protein domain-containing protein</fullName>
    </recommendedName>
</protein>
<dbReference type="Pfam" id="PF05347">
    <property type="entry name" value="Complex1_LYR"/>
    <property type="match status" value="1"/>
</dbReference>
<dbReference type="EMBL" id="KN818223">
    <property type="protein sequence ID" value="KIL70667.1"/>
    <property type="molecule type" value="Genomic_DNA"/>
</dbReference>
<evidence type="ECO:0000259" key="1">
    <source>
        <dbReference type="Pfam" id="PF05347"/>
    </source>
</evidence>
<dbReference type="STRING" id="946122.A0A0C2X8H7"/>
<dbReference type="InterPro" id="IPR045293">
    <property type="entry name" value="Complex1_LYR_LYRM2"/>
</dbReference>
<evidence type="ECO:0000313" key="2">
    <source>
        <dbReference type="EMBL" id="KIL70667.1"/>
    </source>
</evidence>
<organism evidence="2 3">
    <name type="scientific">Amanita muscaria (strain Koide BX008)</name>
    <dbReference type="NCBI Taxonomy" id="946122"/>
    <lineage>
        <taxon>Eukaryota</taxon>
        <taxon>Fungi</taxon>
        <taxon>Dikarya</taxon>
        <taxon>Basidiomycota</taxon>
        <taxon>Agaricomycotina</taxon>
        <taxon>Agaricomycetes</taxon>
        <taxon>Agaricomycetidae</taxon>
        <taxon>Agaricales</taxon>
        <taxon>Pluteineae</taxon>
        <taxon>Amanitaceae</taxon>
        <taxon>Amanita</taxon>
    </lineage>
</organism>
<dbReference type="CDD" id="cd20262">
    <property type="entry name" value="Complex1_LYR_LYRM2"/>
    <property type="match status" value="1"/>
</dbReference>
<evidence type="ECO:0000313" key="3">
    <source>
        <dbReference type="Proteomes" id="UP000054549"/>
    </source>
</evidence>
<accession>A0A0C2X8H7</accession>